<evidence type="ECO:0000313" key="5">
    <source>
        <dbReference type="EMBL" id="KAJ2899232.1"/>
    </source>
</evidence>
<feature type="transmembrane region" description="Helical" evidence="3">
    <location>
        <begin position="399"/>
        <end position="416"/>
    </location>
</feature>
<feature type="coiled-coil region" evidence="1">
    <location>
        <begin position="294"/>
        <end position="330"/>
    </location>
</feature>
<keyword evidence="3" id="KW-1133">Transmembrane helix</keyword>
<gene>
    <name evidence="5" type="ORF">MKZ38_003332</name>
</gene>
<keyword evidence="6" id="KW-1185">Reference proteome</keyword>
<evidence type="ECO:0000256" key="1">
    <source>
        <dbReference type="SAM" id="Coils"/>
    </source>
</evidence>
<feature type="transmembrane region" description="Helical" evidence="3">
    <location>
        <begin position="375"/>
        <end position="393"/>
    </location>
</feature>
<evidence type="ECO:0000313" key="6">
    <source>
        <dbReference type="Proteomes" id="UP001201980"/>
    </source>
</evidence>
<organism evidence="5 6">
    <name type="scientific">Zalerion maritima</name>
    <dbReference type="NCBI Taxonomy" id="339359"/>
    <lineage>
        <taxon>Eukaryota</taxon>
        <taxon>Fungi</taxon>
        <taxon>Dikarya</taxon>
        <taxon>Ascomycota</taxon>
        <taxon>Pezizomycotina</taxon>
        <taxon>Sordariomycetes</taxon>
        <taxon>Lulworthiomycetidae</taxon>
        <taxon>Lulworthiales</taxon>
        <taxon>Lulworthiaceae</taxon>
        <taxon>Zalerion</taxon>
    </lineage>
</organism>
<dbReference type="PANTHER" id="PTHR34502">
    <property type="entry name" value="DUF6594 DOMAIN-CONTAINING PROTEIN-RELATED"/>
    <property type="match status" value="1"/>
</dbReference>
<feature type="transmembrane region" description="Helical" evidence="3">
    <location>
        <begin position="348"/>
        <end position="368"/>
    </location>
</feature>
<reference evidence="5" key="1">
    <citation type="submission" date="2022-07" db="EMBL/GenBank/DDBJ databases">
        <title>Draft genome sequence of Zalerion maritima ATCC 34329, a (micro)plastics degrading marine fungus.</title>
        <authorList>
            <person name="Paco A."/>
            <person name="Goncalves M.F.M."/>
            <person name="Rocha-Santos T.A.P."/>
            <person name="Alves A."/>
        </authorList>
    </citation>
    <scope>NUCLEOTIDE SEQUENCE</scope>
    <source>
        <strain evidence="5">ATCC 34329</strain>
    </source>
</reference>
<keyword evidence="3" id="KW-0812">Transmembrane</keyword>
<dbReference type="Proteomes" id="UP001201980">
    <property type="component" value="Unassembled WGS sequence"/>
</dbReference>
<sequence length="419" mass="46827">MSSPASEDFPDSLSETLTQSSTPSPQAASSSSTSQTSHSGDRFAVPQNHYVPPTNRLPRVEEQGSGENGHRSKEDPVDGWPYLAYLMASKPDLESFSRFKELNIKSLLYYQVQLEVLKGNLSDIEGADWDRCRRAPPGSQGRLDYAKNAQRLVRSKNSSVAEERKQWEKVVEIRECLKEYNAALLQYHQVRALPEPRPMSVEFLRDWITQPGQGISFIYGKGMDTWGALVSVEKIHKPVVEQIAEFLKNTFVFWKKRPCPSYPDLVSMQAPVDVDGLTGWIEDEAVPFYQGIKLRLEQNKHKDDLEKIQNHQQEEQKADGRSAAERLEERLGSHTVISENMILKATSAIVTITACVLPTVAIAVLTTAHGLRDKLLYIGGLTMLFAIGLMILANESSRTQIFVGTCGFSAVLVVFVQGQ</sequence>
<evidence type="ECO:0000256" key="3">
    <source>
        <dbReference type="SAM" id="Phobius"/>
    </source>
</evidence>
<dbReference type="EMBL" id="JAKWBI020000203">
    <property type="protein sequence ID" value="KAJ2899232.1"/>
    <property type="molecule type" value="Genomic_DNA"/>
</dbReference>
<proteinExistence type="predicted"/>
<protein>
    <recommendedName>
        <fullName evidence="4">DUF6594 domain-containing protein</fullName>
    </recommendedName>
</protein>
<keyword evidence="3" id="KW-0472">Membrane</keyword>
<dbReference type="PANTHER" id="PTHR34502:SF5">
    <property type="entry name" value="DUF6594 DOMAIN-CONTAINING PROTEIN"/>
    <property type="match status" value="1"/>
</dbReference>
<comment type="caution">
    <text evidence="5">The sequence shown here is derived from an EMBL/GenBank/DDBJ whole genome shotgun (WGS) entry which is preliminary data.</text>
</comment>
<dbReference type="Pfam" id="PF20237">
    <property type="entry name" value="DUF6594"/>
    <property type="match status" value="1"/>
</dbReference>
<feature type="domain" description="DUF6594" evidence="4">
    <location>
        <begin position="80"/>
        <end position="413"/>
    </location>
</feature>
<feature type="compositionally biased region" description="Basic and acidic residues" evidence="2">
    <location>
        <begin position="58"/>
        <end position="76"/>
    </location>
</feature>
<dbReference type="AlphaFoldDB" id="A0AAD5RP45"/>
<dbReference type="InterPro" id="IPR046529">
    <property type="entry name" value="DUF6594"/>
</dbReference>
<evidence type="ECO:0000259" key="4">
    <source>
        <dbReference type="Pfam" id="PF20237"/>
    </source>
</evidence>
<feature type="compositionally biased region" description="Low complexity" evidence="2">
    <location>
        <begin position="18"/>
        <end position="37"/>
    </location>
</feature>
<name>A0AAD5RP45_9PEZI</name>
<accession>A0AAD5RP45</accession>
<feature type="region of interest" description="Disordered" evidence="2">
    <location>
        <begin position="1"/>
        <end position="76"/>
    </location>
</feature>
<keyword evidence="1" id="KW-0175">Coiled coil</keyword>
<evidence type="ECO:0000256" key="2">
    <source>
        <dbReference type="SAM" id="MobiDB-lite"/>
    </source>
</evidence>